<dbReference type="RefSeq" id="WP_058354138.1">
    <property type="nucleotide sequence ID" value="NZ_CABMMD010000208.1"/>
</dbReference>
<dbReference type="EMBL" id="LNAM01000208">
    <property type="protein sequence ID" value="KSV57642.1"/>
    <property type="molecule type" value="Genomic_DNA"/>
</dbReference>
<proteinExistence type="predicted"/>
<evidence type="ECO:0000313" key="2">
    <source>
        <dbReference type="Proteomes" id="UP000054874"/>
    </source>
</evidence>
<protein>
    <submittedName>
        <fullName evidence="1">Uncharacterized protein</fullName>
    </submittedName>
</protein>
<organism evidence="1 2">
    <name type="scientific">Acetivibrio ethanolgignens</name>
    <dbReference type="NCBI Taxonomy" id="290052"/>
    <lineage>
        <taxon>Bacteria</taxon>
        <taxon>Bacillati</taxon>
        <taxon>Bacillota</taxon>
        <taxon>Clostridia</taxon>
        <taxon>Eubacteriales</taxon>
        <taxon>Oscillospiraceae</taxon>
        <taxon>Acetivibrio</taxon>
    </lineage>
</organism>
<sequence>MEKDRDEKDITPTYEDFLKNGTVRNPRITAGDSLTNDIHRVGLISSRKMSAQKMLETKRNHWKIVYNLLRITIIVEKPGAGPTEMRDQFSDDLTLIEKYLFRGIPSYDRKNNACILKALVVNLDKKDDDTSRL</sequence>
<keyword evidence="2" id="KW-1185">Reference proteome</keyword>
<name>A0A0V8QAX3_9FIRM</name>
<evidence type="ECO:0000313" key="1">
    <source>
        <dbReference type="EMBL" id="KSV57642.1"/>
    </source>
</evidence>
<dbReference type="STRING" id="290052.ASU35_04350"/>
<dbReference type="Proteomes" id="UP000054874">
    <property type="component" value="Unassembled WGS sequence"/>
</dbReference>
<dbReference type="AlphaFoldDB" id="A0A0V8QAX3"/>
<accession>A0A0V8QAX3</accession>
<gene>
    <name evidence="1" type="ORF">ASU35_04350</name>
</gene>
<comment type="caution">
    <text evidence="1">The sequence shown here is derived from an EMBL/GenBank/DDBJ whole genome shotgun (WGS) entry which is preliminary data.</text>
</comment>
<reference evidence="1 2" key="1">
    <citation type="submission" date="2015-11" db="EMBL/GenBank/DDBJ databases">
        <title>Butyribacter intestini gen. nov., sp. nov., a butyric acid-producing bacterium of the family Lachnospiraceae isolated from the human faeces.</title>
        <authorList>
            <person name="Zou Y."/>
            <person name="Xue W."/>
            <person name="Luo G."/>
            <person name="Lv M."/>
        </authorList>
    </citation>
    <scope>NUCLEOTIDE SEQUENCE [LARGE SCALE GENOMIC DNA]</scope>
    <source>
        <strain evidence="1 2">ACET-33324</strain>
    </source>
</reference>